<accession>A0A0V1HX40</accession>
<evidence type="ECO:0000256" key="1">
    <source>
        <dbReference type="SAM" id="MobiDB-lite"/>
    </source>
</evidence>
<dbReference type="AlphaFoldDB" id="A0A0V1HX40"/>
<protein>
    <submittedName>
        <fullName evidence="2">Uncharacterized protein</fullName>
    </submittedName>
</protein>
<name>A0A0V1HX40_9BILA</name>
<dbReference type="Proteomes" id="UP000055024">
    <property type="component" value="Unassembled WGS sequence"/>
</dbReference>
<feature type="compositionally biased region" description="Pro residues" evidence="1">
    <location>
        <begin position="48"/>
        <end position="58"/>
    </location>
</feature>
<gene>
    <name evidence="2" type="ORF">T11_2612</name>
</gene>
<sequence length="64" mass="7195">MGYFSIQLRNVDNICAVKIFMAASKLSRKADNNVVRFVVEENIRICKTPPPPPPPPPQSKKIQT</sequence>
<proteinExistence type="predicted"/>
<keyword evidence="3" id="KW-1185">Reference proteome</keyword>
<comment type="caution">
    <text evidence="2">The sequence shown here is derived from an EMBL/GenBank/DDBJ whole genome shotgun (WGS) entry which is preliminary data.</text>
</comment>
<evidence type="ECO:0000313" key="2">
    <source>
        <dbReference type="EMBL" id="KRZ15161.1"/>
    </source>
</evidence>
<evidence type="ECO:0000313" key="3">
    <source>
        <dbReference type="Proteomes" id="UP000055024"/>
    </source>
</evidence>
<reference evidence="2 3" key="1">
    <citation type="submission" date="2015-01" db="EMBL/GenBank/DDBJ databases">
        <title>Evolution of Trichinella species and genotypes.</title>
        <authorList>
            <person name="Korhonen P.K."/>
            <person name="Edoardo P."/>
            <person name="Giuseppe L.R."/>
            <person name="Gasser R.B."/>
        </authorList>
    </citation>
    <scope>NUCLEOTIDE SEQUENCE [LARGE SCALE GENOMIC DNA]</scope>
    <source>
        <strain evidence="2">ISS1029</strain>
    </source>
</reference>
<dbReference type="EMBL" id="JYDP01000019">
    <property type="protein sequence ID" value="KRZ15161.1"/>
    <property type="molecule type" value="Genomic_DNA"/>
</dbReference>
<feature type="region of interest" description="Disordered" evidence="1">
    <location>
        <begin position="45"/>
        <end position="64"/>
    </location>
</feature>
<organism evidence="2 3">
    <name type="scientific">Trichinella zimbabwensis</name>
    <dbReference type="NCBI Taxonomy" id="268475"/>
    <lineage>
        <taxon>Eukaryota</taxon>
        <taxon>Metazoa</taxon>
        <taxon>Ecdysozoa</taxon>
        <taxon>Nematoda</taxon>
        <taxon>Enoplea</taxon>
        <taxon>Dorylaimia</taxon>
        <taxon>Trichinellida</taxon>
        <taxon>Trichinellidae</taxon>
        <taxon>Trichinella</taxon>
    </lineage>
</organism>